<evidence type="ECO:0000313" key="3">
    <source>
        <dbReference type="Proteomes" id="UP000662466"/>
    </source>
</evidence>
<accession>A0A8H6UVU9</accession>
<reference evidence="2" key="1">
    <citation type="submission" date="2020-06" db="EMBL/GenBank/DDBJ databases">
        <title>Draft genome sequences of strains closely related to Aspergillus parafelis and Aspergillus hiratsukae.</title>
        <authorList>
            <person name="Dos Santos R.A.C."/>
            <person name="Rivero-Menendez O."/>
            <person name="Steenwyk J.L."/>
            <person name="Mead M.E."/>
            <person name="Goldman G.H."/>
            <person name="Alastruey-Izquierdo A."/>
            <person name="Rokas A."/>
        </authorList>
    </citation>
    <scope>NUCLEOTIDE SEQUENCE</scope>
    <source>
        <strain evidence="2">CNM-CM6106</strain>
    </source>
</reference>
<dbReference type="EMBL" id="JACBAF010002095">
    <property type="protein sequence ID" value="KAF7167905.1"/>
    <property type="molecule type" value="Genomic_DNA"/>
</dbReference>
<feature type="signal peptide" evidence="1">
    <location>
        <begin position="1"/>
        <end position="18"/>
    </location>
</feature>
<evidence type="ECO:0000313" key="2">
    <source>
        <dbReference type="EMBL" id="KAF7167905.1"/>
    </source>
</evidence>
<feature type="chain" id="PRO_5034970582" evidence="1">
    <location>
        <begin position="19"/>
        <end position="253"/>
    </location>
</feature>
<dbReference type="Proteomes" id="UP000662466">
    <property type="component" value="Unassembled WGS sequence"/>
</dbReference>
<gene>
    <name evidence="2" type="ORF">CNMCM6106_003275</name>
</gene>
<evidence type="ECO:0000256" key="1">
    <source>
        <dbReference type="SAM" id="SignalP"/>
    </source>
</evidence>
<proteinExistence type="predicted"/>
<name>A0A8H6UVU9_9EURO</name>
<comment type="caution">
    <text evidence="2">The sequence shown here is derived from an EMBL/GenBank/DDBJ whole genome shotgun (WGS) entry which is preliminary data.</text>
</comment>
<keyword evidence="1" id="KW-0732">Signal</keyword>
<protein>
    <submittedName>
        <fullName evidence="2">Uncharacterized protein</fullName>
    </submittedName>
</protein>
<organism evidence="2 3">
    <name type="scientific">Aspergillus hiratsukae</name>
    <dbReference type="NCBI Taxonomy" id="1194566"/>
    <lineage>
        <taxon>Eukaryota</taxon>
        <taxon>Fungi</taxon>
        <taxon>Dikarya</taxon>
        <taxon>Ascomycota</taxon>
        <taxon>Pezizomycotina</taxon>
        <taxon>Eurotiomycetes</taxon>
        <taxon>Eurotiomycetidae</taxon>
        <taxon>Eurotiales</taxon>
        <taxon>Aspergillaceae</taxon>
        <taxon>Aspergillus</taxon>
        <taxon>Aspergillus subgen. Fumigati</taxon>
    </lineage>
</organism>
<sequence>MRTSSFLSLVYLAASVCAGGYQGCLERLLLFYAYQINGLNDPKDQTLGFKCKNWDNKAQNCVNDEWEACKGKGGGRCNFNELMATLGFSRTNDKLVGPSGADQNTATPDIEETAKRVCKHYTTPPNKKTDENKHLWDGFDHTLDKVNIARAGDHGKFLISAAEDKLGKPNGMDIKRVKLGVNPLDGKPWETVDWKATADACKAKPIKDCDRLIRDFRNDWYTNEKTRDKRARDHYVLFKSYKRIGDQARSCRK</sequence>
<dbReference type="AlphaFoldDB" id="A0A8H6UVU9"/>